<dbReference type="SMART" id="SM00852">
    <property type="entry name" value="MoCF_biosynth"/>
    <property type="match status" value="1"/>
</dbReference>
<dbReference type="RefSeq" id="WP_090672465.1">
    <property type="nucleotide sequence ID" value="NZ_FNIT01000003.1"/>
</dbReference>
<accession>A0A1H0GXI6</accession>
<dbReference type="EMBL" id="FNIT01000003">
    <property type="protein sequence ID" value="SDO11504.1"/>
    <property type="molecule type" value="Genomic_DNA"/>
</dbReference>
<dbReference type="EC" id="2.10.1.1" evidence="11"/>
<evidence type="ECO:0000256" key="6">
    <source>
        <dbReference type="ARBA" id="ARBA00022679"/>
    </source>
</evidence>
<dbReference type="Gene3D" id="2.40.340.10">
    <property type="entry name" value="MoeA, C-terminal, domain IV"/>
    <property type="match status" value="1"/>
</dbReference>
<dbReference type="InterPro" id="IPR005110">
    <property type="entry name" value="MoeA_linker/N"/>
</dbReference>
<evidence type="ECO:0000256" key="3">
    <source>
        <dbReference type="ARBA" id="ARBA00005046"/>
    </source>
</evidence>
<dbReference type="GO" id="GO:0061599">
    <property type="term" value="F:molybdopterin molybdotransferase activity"/>
    <property type="evidence" value="ECO:0007669"/>
    <property type="project" value="UniProtKB-UniRule"/>
</dbReference>
<keyword evidence="5 11" id="KW-0500">Molybdenum</keyword>
<evidence type="ECO:0000256" key="9">
    <source>
        <dbReference type="ARBA" id="ARBA00023150"/>
    </source>
</evidence>
<dbReference type="STRING" id="1166073.SAMN05192530_103399"/>
<feature type="domain" description="MoaB/Mog" evidence="12">
    <location>
        <begin position="175"/>
        <end position="314"/>
    </location>
</feature>
<dbReference type="CDD" id="cd00887">
    <property type="entry name" value="MoeA"/>
    <property type="match status" value="1"/>
</dbReference>
<comment type="catalytic activity">
    <reaction evidence="10">
        <text>adenylyl-molybdopterin + molybdate = Mo-molybdopterin + AMP + H(+)</text>
        <dbReference type="Rhea" id="RHEA:35047"/>
        <dbReference type="ChEBI" id="CHEBI:15378"/>
        <dbReference type="ChEBI" id="CHEBI:36264"/>
        <dbReference type="ChEBI" id="CHEBI:62727"/>
        <dbReference type="ChEBI" id="CHEBI:71302"/>
        <dbReference type="ChEBI" id="CHEBI:456215"/>
        <dbReference type="EC" id="2.10.1.1"/>
    </reaction>
</comment>
<dbReference type="Gene3D" id="3.90.105.10">
    <property type="entry name" value="Molybdopterin biosynthesis moea protein, domain 2"/>
    <property type="match status" value="1"/>
</dbReference>
<evidence type="ECO:0000313" key="14">
    <source>
        <dbReference type="Proteomes" id="UP000198793"/>
    </source>
</evidence>
<evidence type="ECO:0000256" key="1">
    <source>
        <dbReference type="ARBA" id="ARBA00001946"/>
    </source>
</evidence>
<dbReference type="UniPathway" id="UPA00344"/>
<dbReference type="SUPFAM" id="SSF53218">
    <property type="entry name" value="Molybdenum cofactor biosynthesis proteins"/>
    <property type="match status" value="1"/>
</dbReference>
<evidence type="ECO:0000256" key="4">
    <source>
        <dbReference type="ARBA" id="ARBA00010763"/>
    </source>
</evidence>
<comment type="similarity">
    <text evidence="4 11">Belongs to the MoeA family.</text>
</comment>
<organism evidence="13 14">
    <name type="scientific">Aureimonas jatrophae</name>
    <dbReference type="NCBI Taxonomy" id="1166073"/>
    <lineage>
        <taxon>Bacteria</taxon>
        <taxon>Pseudomonadati</taxon>
        <taxon>Pseudomonadota</taxon>
        <taxon>Alphaproteobacteria</taxon>
        <taxon>Hyphomicrobiales</taxon>
        <taxon>Aurantimonadaceae</taxon>
        <taxon>Aureimonas</taxon>
    </lineage>
</organism>
<dbReference type="InterPro" id="IPR036135">
    <property type="entry name" value="MoeA_linker/N_sf"/>
</dbReference>
<keyword evidence="7 11" id="KW-0479">Metal-binding</keyword>
<dbReference type="Proteomes" id="UP000198793">
    <property type="component" value="Unassembled WGS sequence"/>
</dbReference>
<proteinExistence type="inferred from homology"/>
<dbReference type="SUPFAM" id="SSF63867">
    <property type="entry name" value="MoeA C-terminal domain-like"/>
    <property type="match status" value="1"/>
</dbReference>
<dbReference type="Gene3D" id="3.40.980.10">
    <property type="entry name" value="MoaB/Mog-like domain"/>
    <property type="match status" value="1"/>
</dbReference>
<dbReference type="InterPro" id="IPR005111">
    <property type="entry name" value="MoeA_C_domain_IV"/>
</dbReference>
<evidence type="ECO:0000256" key="8">
    <source>
        <dbReference type="ARBA" id="ARBA00022842"/>
    </source>
</evidence>
<dbReference type="AlphaFoldDB" id="A0A1H0GXI6"/>
<dbReference type="OrthoDB" id="9804758at2"/>
<keyword evidence="8 11" id="KW-0460">Magnesium</keyword>
<dbReference type="PANTHER" id="PTHR10192:SF5">
    <property type="entry name" value="GEPHYRIN"/>
    <property type="match status" value="1"/>
</dbReference>
<evidence type="ECO:0000256" key="5">
    <source>
        <dbReference type="ARBA" id="ARBA00022505"/>
    </source>
</evidence>
<dbReference type="NCBIfam" id="NF045515">
    <property type="entry name" value="Glp_gephyrin"/>
    <property type="match status" value="1"/>
</dbReference>
<sequence>MLPIEEAIDRVLAGVQPVRENEVVRLREGAGRVTGADIRAIRTQPDFDASAMDGYAVRATDTQTQRTLRLIGESAAGRRFDGVVGFGECVRIFTGAPMPFGADAVVLQEDVDRADDSVMLRSSTQTGRHVRPRGNDFTSGDLLVPLGSRLRAASVALVASGGHPDVVVCRQPKVGILSTGDELVRPGQPVGPDQIVASNVYGIAALAEGAGASVIDLGIVGDRMEELDRCLHEAFAAQIDILVTIGGASVGDHDLVASGLQMHGVTLDFMKVAMRPGKPLMAGRYGRTRVLGLPGNPASSLVTATVFLVPLIRRMQGYEHTSCRESGRLACDLPPNDHRTEFMRARLDVTGDGARIEPLARQDSSLLSIFAQADALLVRPANAPKASAGDRCEYIRLA</sequence>
<dbReference type="FunFam" id="2.170.190.11:FF:000001">
    <property type="entry name" value="Molybdopterin molybdenumtransferase"/>
    <property type="match status" value="1"/>
</dbReference>
<evidence type="ECO:0000256" key="10">
    <source>
        <dbReference type="ARBA" id="ARBA00047317"/>
    </source>
</evidence>
<evidence type="ECO:0000259" key="12">
    <source>
        <dbReference type="SMART" id="SM00852"/>
    </source>
</evidence>
<keyword evidence="6 11" id="KW-0808">Transferase</keyword>
<dbReference type="FunFam" id="3.40.980.10:FF:000004">
    <property type="entry name" value="Molybdopterin molybdenumtransferase"/>
    <property type="match status" value="1"/>
</dbReference>
<dbReference type="InterPro" id="IPR001453">
    <property type="entry name" value="MoaB/Mog_dom"/>
</dbReference>
<dbReference type="Gene3D" id="2.170.190.11">
    <property type="entry name" value="Molybdopterin biosynthesis moea protein, domain 3"/>
    <property type="match status" value="1"/>
</dbReference>
<evidence type="ECO:0000256" key="7">
    <source>
        <dbReference type="ARBA" id="ARBA00022723"/>
    </source>
</evidence>
<dbReference type="Pfam" id="PF03453">
    <property type="entry name" value="MoeA_N"/>
    <property type="match status" value="1"/>
</dbReference>
<protein>
    <recommendedName>
        <fullName evidence="11">Molybdopterin molybdenumtransferase</fullName>
        <ecNumber evidence="11">2.10.1.1</ecNumber>
    </recommendedName>
</protein>
<dbReference type="PANTHER" id="PTHR10192">
    <property type="entry name" value="MOLYBDOPTERIN BIOSYNTHESIS PROTEIN"/>
    <property type="match status" value="1"/>
</dbReference>
<dbReference type="GO" id="GO:0006777">
    <property type="term" value="P:Mo-molybdopterin cofactor biosynthetic process"/>
    <property type="evidence" value="ECO:0007669"/>
    <property type="project" value="UniProtKB-UniRule"/>
</dbReference>
<dbReference type="SUPFAM" id="SSF63882">
    <property type="entry name" value="MoeA N-terminal region -like"/>
    <property type="match status" value="1"/>
</dbReference>
<comment type="cofactor">
    <cofactor evidence="1 11">
        <name>Mg(2+)</name>
        <dbReference type="ChEBI" id="CHEBI:18420"/>
    </cofactor>
</comment>
<keyword evidence="14" id="KW-1185">Reference proteome</keyword>
<dbReference type="NCBIfam" id="TIGR00177">
    <property type="entry name" value="molyb_syn"/>
    <property type="match status" value="1"/>
</dbReference>
<dbReference type="Pfam" id="PF00994">
    <property type="entry name" value="MoCF_biosynth"/>
    <property type="match status" value="1"/>
</dbReference>
<name>A0A1H0GXI6_9HYPH</name>
<comment type="function">
    <text evidence="2 11">Catalyzes the insertion of molybdate into adenylated molybdopterin with the concomitant release of AMP.</text>
</comment>
<dbReference type="InterPro" id="IPR036425">
    <property type="entry name" value="MoaB/Mog-like_dom_sf"/>
</dbReference>
<reference evidence="13 14" key="1">
    <citation type="submission" date="2016-10" db="EMBL/GenBank/DDBJ databases">
        <authorList>
            <person name="de Groot N.N."/>
        </authorList>
    </citation>
    <scope>NUCLEOTIDE SEQUENCE [LARGE SCALE GENOMIC DNA]</scope>
    <source>
        <strain evidence="14">L7-484,KACC 16230,DSM 25025</strain>
    </source>
</reference>
<dbReference type="GO" id="GO:0005829">
    <property type="term" value="C:cytosol"/>
    <property type="evidence" value="ECO:0007669"/>
    <property type="project" value="TreeGrafter"/>
</dbReference>
<evidence type="ECO:0000313" key="13">
    <source>
        <dbReference type="EMBL" id="SDO11504.1"/>
    </source>
</evidence>
<comment type="pathway">
    <text evidence="3 11">Cofactor biosynthesis; molybdopterin biosynthesis.</text>
</comment>
<keyword evidence="9 11" id="KW-0501">Molybdenum cofactor biosynthesis</keyword>
<evidence type="ECO:0000256" key="11">
    <source>
        <dbReference type="RuleBase" id="RU365090"/>
    </source>
</evidence>
<dbReference type="InterPro" id="IPR038987">
    <property type="entry name" value="MoeA-like"/>
</dbReference>
<evidence type="ECO:0000256" key="2">
    <source>
        <dbReference type="ARBA" id="ARBA00002901"/>
    </source>
</evidence>
<dbReference type="GO" id="GO:0046872">
    <property type="term" value="F:metal ion binding"/>
    <property type="evidence" value="ECO:0007669"/>
    <property type="project" value="UniProtKB-UniRule"/>
</dbReference>
<dbReference type="InterPro" id="IPR036688">
    <property type="entry name" value="MoeA_C_domain_IV_sf"/>
</dbReference>
<gene>
    <name evidence="13" type="ORF">SAMN05192530_103399</name>
</gene>
<dbReference type="Pfam" id="PF03454">
    <property type="entry name" value="MoeA_C"/>
    <property type="match status" value="1"/>
</dbReference>